<sequence length="251" mass="29784">MSSINDLPEDVLEEVLSRVPGIDLIRCCKLVCCNWRDMVDMPTLWKRKCQLEGFLSNRVMQHIGDWKNFYFLFKLKKNLIRNPCGEESFNFWQIDENGGDKWAIENLPGDHGQPFPQPEVQKYFVTSFWYCLKSQLIDLRKEGYWEELLDEVQPDIVVTDWYAARHDCGCKYQVCVQLLSDDYTVLQELQPEPVMIEQWSDAKWRKMSHTFQRYGPGVRYIKFQHGGKDSRYWKGWYGVRVTCSSLVIEPR</sequence>
<evidence type="ECO:0008006" key="6">
    <source>
        <dbReference type="Google" id="ProtNLM"/>
    </source>
</evidence>
<dbReference type="InterPro" id="IPR036047">
    <property type="entry name" value="F-box-like_dom_sf"/>
</dbReference>
<dbReference type="FunFam" id="1.20.1280.50:FF:000002">
    <property type="entry name" value="F-box only protein 44"/>
    <property type="match status" value="1"/>
</dbReference>
<dbReference type="Gene3D" id="2.60.120.260">
    <property type="entry name" value="Galactose-binding domain-like"/>
    <property type="match status" value="1"/>
</dbReference>
<dbReference type="EMBL" id="JANPWB010000010">
    <property type="protein sequence ID" value="KAJ1145287.1"/>
    <property type="molecule type" value="Genomic_DNA"/>
</dbReference>
<dbReference type="InterPro" id="IPR007397">
    <property type="entry name" value="F-box-assoc_dom"/>
</dbReference>
<dbReference type="GO" id="GO:0019005">
    <property type="term" value="C:SCF ubiquitin ligase complex"/>
    <property type="evidence" value="ECO:0007669"/>
    <property type="project" value="TreeGrafter"/>
</dbReference>
<gene>
    <name evidence="4" type="ORF">NDU88_011577</name>
</gene>
<keyword evidence="5" id="KW-1185">Reference proteome</keyword>
<dbReference type="GO" id="GO:0036503">
    <property type="term" value="P:ERAD pathway"/>
    <property type="evidence" value="ECO:0007669"/>
    <property type="project" value="TreeGrafter"/>
</dbReference>
<dbReference type="GO" id="GO:0005737">
    <property type="term" value="C:cytoplasm"/>
    <property type="evidence" value="ECO:0007669"/>
    <property type="project" value="UniProtKB-ARBA"/>
</dbReference>
<dbReference type="SMART" id="SM00256">
    <property type="entry name" value="FBOX"/>
    <property type="match status" value="1"/>
</dbReference>
<evidence type="ECO:0000259" key="2">
    <source>
        <dbReference type="PROSITE" id="PS50181"/>
    </source>
</evidence>
<dbReference type="Gene3D" id="1.20.1280.50">
    <property type="match status" value="1"/>
</dbReference>
<accession>A0AAV7QXN3</accession>
<dbReference type="Pfam" id="PF04300">
    <property type="entry name" value="FBA"/>
    <property type="match status" value="1"/>
</dbReference>
<proteinExistence type="predicted"/>
<dbReference type="PROSITE" id="PS50181">
    <property type="entry name" value="FBOX"/>
    <property type="match status" value="1"/>
</dbReference>
<comment type="caution">
    <text evidence="4">The sequence shown here is derived from an EMBL/GenBank/DDBJ whole genome shotgun (WGS) entry which is preliminary data.</text>
</comment>
<protein>
    <recommendedName>
        <fullName evidence="6">F-box only protein 6</fullName>
    </recommendedName>
</protein>
<feature type="domain" description="FBA" evidence="3">
    <location>
        <begin position="69"/>
        <end position="250"/>
    </location>
</feature>
<evidence type="ECO:0000256" key="1">
    <source>
        <dbReference type="ARBA" id="ARBA00022786"/>
    </source>
</evidence>
<evidence type="ECO:0000313" key="5">
    <source>
        <dbReference type="Proteomes" id="UP001066276"/>
    </source>
</evidence>
<reference evidence="4" key="1">
    <citation type="journal article" date="2022" name="bioRxiv">
        <title>Sequencing and chromosome-scale assembly of the giantPleurodeles waltlgenome.</title>
        <authorList>
            <person name="Brown T."/>
            <person name="Elewa A."/>
            <person name="Iarovenko S."/>
            <person name="Subramanian E."/>
            <person name="Araus A.J."/>
            <person name="Petzold A."/>
            <person name="Susuki M."/>
            <person name="Suzuki K.-i.T."/>
            <person name="Hayashi T."/>
            <person name="Toyoda A."/>
            <person name="Oliveira C."/>
            <person name="Osipova E."/>
            <person name="Leigh N.D."/>
            <person name="Simon A."/>
            <person name="Yun M.H."/>
        </authorList>
    </citation>
    <scope>NUCLEOTIDE SEQUENCE</scope>
    <source>
        <strain evidence="4">20211129_DDA</strain>
        <tissue evidence="4">Liver</tissue>
    </source>
</reference>
<dbReference type="InterPro" id="IPR039752">
    <property type="entry name" value="F-box_only"/>
</dbReference>
<dbReference type="InterPro" id="IPR008979">
    <property type="entry name" value="Galactose-bd-like_sf"/>
</dbReference>
<dbReference type="SMART" id="SM01198">
    <property type="entry name" value="FBA"/>
    <property type="match status" value="1"/>
</dbReference>
<dbReference type="Pfam" id="PF12937">
    <property type="entry name" value="F-box-like"/>
    <property type="match status" value="1"/>
</dbReference>
<keyword evidence="1" id="KW-0833">Ubl conjugation pathway</keyword>
<feature type="domain" description="F-box" evidence="2">
    <location>
        <begin position="1"/>
        <end position="48"/>
    </location>
</feature>
<organism evidence="4 5">
    <name type="scientific">Pleurodeles waltl</name>
    <name type="common">Iberian ribbed newt</name>
    <dbReference type="NCBI Taxonomy" id="8319"/>
    <lineage>
        <taxon>Eukaryota</taxon>
        <taxon>Metazoa</taxon>
        <taxon>Chordata</taxon>
        <taxon>Craniata</taxon>
        <taxon>Vertebrata</taxon>
        <taxon>Euteleostomi</taxon>
        <taxon>Amphibia</taxon>
        <taxon>Batrachia</taxon>
        <taxon>Caudata</taxon>
        <taxon>Salamandroidea</taxon>
        <taxon>Salamandridae</taxon>
        <taxon>Pleurodelinae</taxon>
        <taxon>Pleurodeles</taxon>
    </lineage>
</organism>
<dbReference type="SUPFAM" id="SSF49785">
    <property type="entry name" value="Galactose-binding domain-like"/>
    <property type="match status" value="1"/>
</dbReference>
<dbReference type="AlphaFoldDB" id="A0AAV7QXN3"/>
<dbReference type="PROSITE" id="PS51114">
    <property type="entry name" value="FBA"/>
    <property type="match status" value="1"/>
</dbReference>
<evidence type="ECO:0000259" key="3">
    <source>
        <dbReference type="PROSITE" id="PS51114"/>
    </source>
</evidence>
<dbReference type="SUPFAM" id="SSF81383">
    <property type="entry name" value="F-box domain"/>
    <property type="match status" value="1"/>
</dbReference>
<name>A0AAV7QXN3_PLEWA</name>
<dbReference type="PANTHER" id="PTHR12125">
    <property type="entry name" value="F-BOX ONLY PROTEIN 6-LIKE PROTEIN"/>
    <property type="match status" value="1"/>
</dbReference>
<dbReference type="FunFam" id="2.60.120.260:FF:000012">
    <property type="entry name" value="F-box only protein 2"/>
    <property type="match status" value="1"/>
</dbReference>
<evidence type="ECO:0000313" key="4">
    <source>
        <dbReference type="EMBL" id="KAJ1145287.1"/>
    </source>
</evidence>
<dbReference type="Proteomes" id="UP001066276">
    <property type="component" value="Chromosome 6"/>
</dbReference>
<dbReference type="GO" id="GO:0061630">
    <property type="term" value="F:ubiquitin protein ligase activity"/>
    <property type="evidence" value="ECO:0007669"/>
    <property type="project" value="TreeGrafter"/>
</dbReference>
<dbReference type="GO" id="GO:0031146">
    <property type="term" value="P:SCF-dependent proteasomal ubiquitin-dependent protein catabolic process"/>
    <property type="evidence" value="ECO:0007669"/>
    <property type="project" value="TreeGrafter"/>
</dbReference>
<dbReference type="GO" id="GO:0006516">
    <property type="term" value="P:glycoprotein catabolic process"/>
    <property type="evidence" value="ECO:0007669"/>
    <property type="project" value="TreeGrafter"/>
</dbReference>
<dbReference type="InterPro" id="IPR001810">
    <property type="entry name" value="F-box_dom"/>
</dbReference>
<dbReference type="PANTHER" id="PTHR12125:SF12">
    <property type="entry name" value="F-BOX ONLY PROTEIN 6"/>
    <property type="match status" value="1"/>
</dbReference>